<protein>
    <submittedName>
        <fullName evidence="1">Uncharacterized protein</fullName>
    </submittedName>
</protein>
<evidence type="ECO:0000313" key="1">
    <source>
        <dbReference type="EnsemblPlants" id="PGSC0003DMT400058723"/>
    </source>
</evidence>
<organism evidence="1 2">
    <name type="scientific">Solanum tuberosum</name>
    <name type="common">Potato</name>
    <dbReference type="NCBI Taxonomy" id="4113"/>
    <lineage>
        <taxon>Eukaryota</taxon>
        <taxon>Viridiplantae</taxon>
        <taxon>Streptophyta</taxon>
        <taxon>Embryophyta</taxon>
        <taxon>Tracheophyta</taxon>
        <taxon>Spermatophyta</taxon>
        <taxon>Magnoliopsida</taxon>
        <taxon>eudicotyledons</taxon>
        <taxon>Gunneridae</taxon>
        <taxon>Pentapetalae</taxon>
        <taxon>asterids</taxon>
        <taxon>lamiids</taxon>
        <taxon>Solanales</taxon>
        <taxon>Solanaceae</taxon>
        <taxon>Solanoideae</taxon>
        <taxon>Solaneae</taxon>
        <taxon>Solanum</taxon>
    </lineage>
</organism>
<dbReference type="OrthoDB" id="1905162at2759"/>
<dbReference type="HOGENOM" id="CLU_2872035_0_0_1"/>
<evidence type="ECO:0000313" key="2">
    <source>
        <dbReference type="Proteomes" id="UP000011115"/>
    </source>
</evidence>
<accession>M1C368</accession>
<dbReference type="EnsemblPlants" id="PGSC0003DMT400058723">
    <property type="protein sequence ID" value="PGSC0003DMT400058723"/>
    <property type="gene ID" value="PGSC0003DMG400022812"/>
</dbReference>
<keyword evidence="2" id="KW-1185">Reference proteome</keyword>
<sequence>MTTESLGFCPSGSYGSFAAIILLHHKLHPESHQKCLRRKKDCSPGFTNSHQERRWGCFYCVQFR</sequence>
<proteinExistence type="predicted"/>
<dbReference type="Gramene" id="PGSC0003DMT400058723">
    <property type="protein sequence ID" value="PGSC0003DMT400058723"/>
    <property type="gene ID" value="PGSC0003DMG400022812"/>
</dbReference>
<reference evidence="2" key="1">
    <citation type="journal article" date="2011" name="Nature">
        <title>Genome sequence and analysis of the tuber crop potato.</title>
        <authorList>
            <consortium name="The Potato Genome Sequencing Consortium"/>
        </authorList>
    </citation>
    <scope>NUCLEOTIDE SEQUENCE [LARGE SCALE GENOMIC DNA]</scope>
    <source>
        <strain evidence="2">cv. DM1-3 516 R44</strain>
    </source>
</reference>
<dbReference type="Proteomes" id="UP000011115">
    <property type="component" value="Unassembled WGS sequence"/>
</dbReference>
<gene>
    <name evidence="1" type="primary">LOC102582809</name>
</gene>
<dbReference type="AlphaFoldDB" id="M1C368"/>
<name>M1C368_SOLTU</name>
<reference evidence="1" key="2">
    <citation type="submission" date="2015-06" db="UniProtKB">
        <authorList>
            <consortium name="EnsemblPlants"/>
        </authorList>
    </citation>
    <scope>IDENTIFICATION</scope>
    <source>
        <strain evidence="1">DM1-3 516 R44</strain>
    </source>
</reference>
<dbReference type="ExpressionAtlas" id="M1C368">
    <property type="expression patterns" value="baseline"/>
</dbReference>